<dbReference type="InterPro" id="IPR053142">
    <property type="entry name" value="PchR_regulatory_protein"/>
</dbReference>
<organism evidence="5 6">
    <name type="scientific">Kordia antarctica</name>
    <dbReference type="NCBI Taxonomy" id="1218801"/>
    <lineage>
        <taxon>Bacteria</taxon>
        <taxon>Pseudomonadati</taxon>
        <taxon>Bacteroidota</taxon>
        <taxon>Flavobacteriia</taxon>
        <taxon>Flavobacteriales</taxon>
        <taxon>Flavobacteriaceae</taxon>
        <taxon>Kordia</taxon>
    </lineage>
</organism>
<evidence type="ECO:0000256" key="3">
    <source>
        <dbReference type="ARBA" id="ARBA00023163"/>
    </source>
</evidence>
<dbReference type="GO" id="GO:0003700">
    <property type="term" value="F:DNA-binding transcription factor activity"/>
    <property type="evidence" value="ECO:0007669"/>
    <property type="project" value="InterPro"/>
</dbReference>
<keyword evidence="6" id="KW-1185">Reference proteome</keyword>
<protein>
    <submittedName>
        <fullName evidence="5">Regulatory protein PchR</fullName>
    </submittedName>
</protein>
<keyword evidence="1" id="KW-0805">Transcription regulation</keyword>
<keyword evidence="3" id="KW-0804">Transcription</keyword>
<dbReference type="AlphaFoldDB" id="A0A7L4ZDZ9"/>
<accession>A0A7L4ZDZ9</accession>
<dbReference type="PANTHER" id="PTHR47893:SF1">
    <property type="entry name" value="REGULATORY PROTEIN PCHR"/>
    <property type="match status" value="1"/>
</dbReference>
<evidence type="ECO:0000259" key="4">
    <source>
        <dbReference type="PROSITE" id="PS01124"/>
    </source>
</evidence>
<dbReference type="RefSeq" id="WP_160127778.1">
    <property type="nucleotide sequence ID" value="NZ_CP019288.1"/>
</dbReference>
<evidence type="ECO:0000313" key="6">
    <source>
        <dbReference type="Proteomes" id="UP000464657"/>
    </source>
</evidence>
<evidence type="ECO:0000256" key="2">
    <source>
        <dbReference type="ARBA" id="ARBA00023125"/>
    </source>
</evidence>
<dbReference type="InterPro" id="IPR009057">
    <property type="entry name" value="Homeodomain-like_sf"/>
</dbReference>
<dbReference type="EMBL" id="CP019288">
    <property type="protein sequence ID" value="QHI34998.1"/>
    <property type="molecule type" value="Genomic_DNA"/>
</dbReference>
<dbReference type="SMART" id="SM00342">
    <property type="entry name" value="HTH_ARAC"/>
    <property type="match status" value="1"/>
</dbReference>
<name>A0A7L4ZDZ9_9FLAO</name>
<dbReference type="InterPro" id="IPR018060">
    <property type="entry name" value="HTH_AraC"/>
</dbReference>
<dbReference type="PROSITE" id="PS01124">
    <property type="entry name" value="HTH_ARAC_FAMILY_2"/>
    <property type="match status" value="1"/>
</dbReference>
<dbReference type="Gene3D" id="1.10.10.60">
    <property type="entry name" value="Homeodomain-like"/>
    <property type="match status" value="1"/>
</dbReference>
<dbReference type="Proteomes" id="UP000464657">
    <property type="component" value="Chromosome"/>
</dbReference>
<gene>
    <name evidence="5" type="primary">pchR_1</name>
    <name evidence="5" type="ORF">IMCC3317_03440</name>
</gene>
<reference evidence="5 6" key="1">
    <citation type="journal article" date="2013" name="Int. J. Syst. Evol. Microbiol.">
        <title>Kordia antarctica sp. nov., isolated from Antarctic seawater.</title>
        <authorList>
            <person name="Baek K."/>
            <person name="Choi A."/>
            <person name="Kang I."/>
            <person name="Lee K."/>
            <person name="Cho J.C."/>
        </authorList>
    </citation>
    <scope>NUCLEOTIDE SEQUENCE [LARGE SCALE GENOMIC DNA]</scope>
    <source>
        <strain evidence="5 6">IMCC3317</strain>
    </source>
</reference>
<dbReference type="Pfam" id="PF12833">
    <property type="entry name" value="HTH_18"/>
    <property type="match status" value="1"/>
</dbReference>
<evidence type="ECO:0000256" key="1">
    <source>
        <dbReference type="ARBA" id="ARBA00023015"/>
    </source>
</evidence>
<dbReference type="PRINTS" id="PR00032">
    <property type="entry name" value="HTHARAC"/>
</dbReference>
<proteinExistence type="predicted"/>
<dbReference type="KEGG" id="kan:IMCC3317_03440"/>
<evidence type="ECO:0000313" key="5">
    <source>
        <dbReference type="EMBL" id="QHI34998.1"/>
    </source>
</evidence>
<dbReference type="SUPFAM" id="SSF46689">
    <property type="entry name" value="Homeodomain-like"/>
    <property type="match status" value="1"/>
</dbReference>
<keyword evidence="2" id="KW-0238">DNA-binding</keyword>
<dbReference type="GO" id="GO:0043565">
    <property type="term" value="F:sequence-specific DNA binding"/>
    <property type="evidence" value="ECO:0007669"/>
    <property type="project" value="InterPro"/>
</dbReference>
<dbReference type="OrthoDB" id="2666928at2"/>
<dbReference type="PANTHER" id="PTHR47893">
    <property type="entry name" value="REGULATORY PROTEIN PCHR"/>
    <property type="match status" value="1"/>
</dbReference>
<sequence length="342" mass="39239">MKTIQINISNIESTFNSLERECQGTLAQTETERLLEFNNSTGSGNITGFNFNHNISYITYDVKFEEDTVLVFDQKNNEQSLNYLYCSEGELIHSFGETGKKLRFSEMQIAIFSNSLAKANHFYFKKNEYQKFTMISFLASKPITKATDGFTSQLMQLFQSKQVKGKFAYTSSYNLKIQERLNQIEAASNNNIADVLLKKGMLQVSLSMIVNQYFKDAENKAENTFSLSKAEMESIKEISEFIKNYPDYQFDLNYLSEKTGLTPAKLQEGFKALFGRTVSNFIKNVRVELAEKLINTSDLNISQIVYTIGFSSRSYFSKIFKEKYKCSPKEYQDSKVGLRMTA</sequence>
<feature type="domain" description="HTH araC/xylS-type" evidence="4">
    <location>
        <begin position="236"/>
        <end position="334"/>
    </location>
</feature>
<dbReference type="InterPro" id="IPR020449">
    <property type="entry name" value="Tscrpt_reg_AraC-type_HTH"/>
</dbReference>